<dbReference type="SUPFAM" id="SSF52402">
    <property type="entry name" value="Adenine nucleotide alpha hydrolases-like"/>
    <property type="match status" value="2"/>
</dbReference>
<dbReference type="Pfam" id="PF00582">
    <property type="entry name" value="Usp"/>
    <property type="match status" value="1"/>
</dbReference>
<evidence type="ECO:0000259" key="2">
    <source>
        <dbReference type="Pfam" id="PF00582"/>
    </source>
</evidence>
<sequence length="274" mass="29677">MTYRTILVQLDVESPVTPRLMFGMVLADRFEADIIAFAAAEVPFVVSDEDGMGAGELLQQKTEQIGERLKAMREEFLGVVGDSERFAWRGEVGNPANLVALNARAADLIVTGNPNPDLGPGRHATIDPSSLILSAGRPVLFAADDLRPVQAKRVLLAWKDTREARRAVADSMPFLTEAEEVVVTTIVQGDQKAERDNAADVVRFLMRHGAKARADILGTGTTEVEDALSRIAQSVGADLIVSGAYGHSRLRQWVFGGVTRSLLSDGSLHRLMSN</sequence>
<name>A0A942E1V8_9HYPH</name>
<dbReference type="Proteomes" id="UP000680348">
    <property type="component" value="Unassembled WGS sequence"/>
</dbReference>
<dbReference type="InterPro" id="IPR006016">
    <property type="entry name" value="UspA"/>
</dbReference>
<dbReference type="CDD" id="cd00293">
    <property type="entry name" value="USP-like"/>
    <property type="match status" value="1"/>
</dbReference>
<reference evidence="3" key="1">
    <citation type="submission" date="2021-04" db="EMBL/GenBank/DDBJ databases">
        <title>Pseudaminobacter soli sp. nov., isolated from paddy soil contaminated by heavy metals.</title>
        <authorList>
            <person name="Zhang K."/>
        </authorList>
    </citation>
    <scope>NUCLEOTIDE SEQUENCE</scope>
    <source>
        <strain evidence="3">19-2017</strain>
    </source>
</reference>
<evidence type="ECO:0000313" key="3">
    <source>
        <dbReference type="EMBL" id="MBS3651583.1"/>
    </source>
</evidence>
<evidence type="ECO:0000256" key="1">
    <source>
        <dbReference type="ARBA" id="ARBA00008791"/>
    </source>
</evidence>
<dbReference type="AlphaFoldDB" id="A0A942E1V8"/>
<feature type="domain" description="UspA" evidence="2">
    <location>
        <begin position="190"/>
        <end position="263"/>
    </location>
</feature>
<dbReference type="Gene3D" id="3.40.50.12370">
    <property type="match status" value="1"/>
</dbReference>
<organism evidence="3 4">
    <name type="scientific">Pseudaminobacter soli</name>
    <name type="common">ex Zhang et al. 2022</name>
    <dbReference type="NCBI Taxonomy" id="2831468"/>
    <lineage>
        <taxon>Bacteria</taxon>
        <taxon>Pseudomonadati</taxon>
        <taxon>Pseudomonadota</taxon>
        <taxon>Alphaproteobacteria</taxon>
        <taxon>Hyphomicrobiales</taxon>
        <taxon>Phyllobacteriaceae</taxon>
        <taxon>Pseudaminobacter</taxon>
    </lineage>
</organism>
<dbReference type="PANTHER" id="PTHR46268:SF15">
    <property type="entry name" value="UNIVERSAL STRESS PROTEIN HP_0031"/>
    <property type="match status" value="1"/>
</dbReference>
<protein>
    <submittedName>
        <fullName evidence="3">Universal stress protein</fullName>
    </submittedName>
</protein>
<proteinExistence type="inferred from homology"/>
<dbReference type="PANTHER" id="PTHR46268">
    <property type="entry name" value="STRESS RESPONSE PROTEIN NHAX"/>
    <property type="match status" value="1"/>
</dbReference>
<comment type="similarity">
    <text evidence="1">Belongs to the universal stress protein A family.</text>
</comment>
<dbReference type="RefSeq" id="WP_188257132.1">
    <property type="nucleotide sequence ID" value="NZ_JABVCF010000014.1"/>
</dbReference>
<evidence type="ECO:0000313" key="4">
    <source>
        <dbReference type="Proteomes" id="UP000680348"/>
    </source>
</evidence>
<comment type="caution">
    <text evidence="3">The sequence shown here is derived from an EMBL/GenBank/DDBJ whole genome shotgun (WGS) entry which is preliminary data.</text>
</comment>
<dbReference type="EMBL" id="JAGWCR010000014">
    <property type="protein sequence ID" value="MBS3651583.1"/>
    <property type="molecule type" value="Genomic_DNA"/>
</dbReference>
<gene>
    <name evidence="3" type="ORF">KEU06_23475</name>
</gene>
<accession>A0A942E1V8</accession>
<keyword evidence="4" id="KW-1185">Reference proteome</keyword>